<accession>A0A377M144</accession>
<proteinExistence type="predicted"/>
<gene>
    <name evidence="2" type="ORF">NCTC10005_04922</name>
</gene>
<name>A0A377M144_ENTCL</name>
<dbReference type="AlphaFoldDB" id="A0A377M144"/>
<evidence type="ECO:0000313" key="2">
    <source>
        <dbReference type="EMBL" id="STQ12139.1"/>
    </source>
</evidence>
<organism evidence="2 3">
    <name type="scientific">Enterobacter cloacae</name>
    <dbReference type="NCBI Taxonomy" id="550"/>
    <lineage>
        <taxon>Bacteria</taxon>
        <taxon>Pseudomonadati</taxon>
        <taxon>Pseudomonadota</taxon>
        <taxon>Gammaproteobacteria</taxon>
        <taxon>Enterobacterales</taxon>
        <taxon>Enterobacteriaceae</taxon>
        <taxon>Enterobacter</taxon>
        <taxon>Enterobacter cloacae complex</taxon>
    </lineage>
</organism>
<protein>
    <submittedName>
        <fullName evidence="2">Uncharacterized protein</fullName>
    </submittedName>
</protein>
<sequence>MLDEIPHPRSALFGIAGEEIAVEQRHAFSGVVENFPHPDVRVIHRNIEALDEADAKQLAGRPEYAIMQYVIERKIRLNLRLIQGIFRLTHTLGIKGPVPGLHGEAALLIINDFLDIGLFLHRTGARRRDNSTHKGQCGLPAFLPSGRRCSSSQSRQSPKAAPGVHAMP</sequence>
<feature type="compositionally biased region" description="Low complexity" evidence="1">
    <location>
        <begin position="145"/>
        <end position="157"/>
    </location>
</feature>
<evidence type="ECO:0000313" key="3">
    <source>
        <dbReference type="Proteomes" id="UP000255106"/>
    </source>
</evidence>
<reference evidence="2 3" key="1">
    <citation type="submission" date="2018-06" db="EMBL/GenBank/DDBJ databases">
        <authorList>
            <consortium name="Pathogen Informatics"/>
            <person name="Doyle S."/>
        </authorList>
    </citation>
    <scope>NUCLEOTIDE SEQUENCE [LARGE SCALE GENOMIC DNA]</scope>
    <source>
        <strain evidence="2 3">NCTC10005</strain>
    </source>
</reference>
<dbReference type="EMBL" id="UGJB01000004">
    <property type="protein sequence ID" value="STQ12139.1"/>
    <property type="molecule type" value="Genomic_DNA"/>
</dbReference>
<feature type="region of interest" description="Disordered" evidence="1">
    <location>
        <begin position="144"/>
        <end position="168"/>
    </location>
</feature>
<dbReference type="Proteomes" id="UP000255106">
    <property type="component" value="Unassembled WGS sequence"/>
</dbReference>
<evidence type="ECO:0000256" key="1">
    <source>
        <dbReference type="SAM" id="MobiDB-lite"/>
    </source>
</evidence>